<reference evidence="2" key="1">
    <citation type="submission" date="2015-04" db="EMBL/GenBank/DDBJ databases">
        <authorList>
            <person name="Syromyatnikov M.Y."/>
            <person name="Popov V.N."/>
        </authorList>
    </citation>
    <scope>NUCLEOTIDE SEQUENCE</scope>
    <source>
        <strain evidence="2">MO-1</strain>
    </source>
</reference>
<feature type="region of interest" description="Disordered" evidence="1">
    <location>
        <begin position="1"/>
        <end position="21"/>
    </location>
</feature>
<name>A0A1S7LHB0_MAGMO</name>
<organism evidence="2">
    <name type="scientific">Magnetococcus massalia (strain MO-1)</name>
    <dbReference type="NCBI Taxonomy" id="451514"/>
    <lineage>
        <taxon>Bacteria</taxon>
        <taxon>Pseudomonadati</taxon>
        <taxon>Pseudomonadota</taxon>
        <taxon>Magnetococcia</taxon>
        <taxon>Magnetococcales</taxon>
        <taxon>Magnetococcaceae</taxon>
        <taxon>Magnetococcus</taxon>
    </lineage>
</organism>
<feature type="region of interest" description="Disordered" evidence="1">
    <location>
        <begin position="41"/>
        <end position="68"/>
    </location>
</feature>
<sequence>MFFGLFGDDSDDDAPSHSKEDLLKDVESRFIQSAVDMGELRRADNPYDGSNRTRDQIKASQQWHEAGGGKERFEKALNSVEESWKHETIKPLPADTMLSAGTDDADKPYYNYNIQWQEREVPGRRGPVKKHFAKFTVDGKQVAWQDKNHNIKTIPELDGKLTTSNVQGVYDEIKMLYNQKKFLHPGKAKYRKQKPLEGAALAKASMQGITPGVDSQGYAVVGLEGKILAKKRPDGDWDNLYTGERVSAEKGDNNPRYFYQQKVERDSAEQIKDIALSVTSVGAGAAGLLFSGPPGWAATGIGVGADGMSYYRSEDVGQLAPIASSSAATLIEENPKVFGGRHAPAVKYGPPSLKLLGLGLSRYNSLK</sequence>
<proteinExistence type="predicted"/>
<evidence type="ECO:0000313" key="2">
    <source>
        <dbReference type="EMBL" id="CRH05457.1"/>
    </source>
</evidence>
<gene>
    <name evidence="2" type="ORF">MAGMO_1265</name>
</gene>
<dbReference type="AlphaFoldDB" id="A0A1S7LHB0"/>
<protein>
    <submittedName>
        <fullName evidence="2">Uncharacterized protein</fullName>
    </submittedName>
</protein>
<dbReference type="EMBL" id="LO017727">
    <property type="protein sequence ID" value="CRH05457.1"/>
    <property type="molecule type" value="Genomic_DNA"/>
</dbReference>
<evidence type="ECO:0000256" key="1">
    <source>
        <dbReference type="SAM" id="MobiDB-lite"/>
    </source>
</evidence>
<accession>A0A1S7LHB0</accession>
<feature type="compositionally biased region" description="Basic and acidic residues" evidence="1">
    <location>
        <begin position="41"/>
        <end position="57"/>
    </location>
</feature>